<comment type="caution">
    <text evidence="3">The sequence shown here is derived from an EMBL/GenBank/DDBJ whole genome shotgun (WGS) entry which is preliminary data.</text>
</comment>
<dbReference type="EMBL" id="SEWY01000004">
    <property type="protein sequence ID" value="TBH72206.1"/>
    <property type="molecule type" value="Genomic_DNA"/>
</dbReference>
<dbReference type="OrthoDB" id="963292at2"/>
<evidence type="ECO:0000259" key="2">
    <source>
        <dbReference type="Pfam" id="PF18962"/>
    </source>
</evidence>
<keyword evidence="4" id="KW-1185">Reference proteome</keyword>
<feature type="signal peptide" evidence="1">
    <location>
        <begin position="1"/>
        <end position="19"/>
    </location>
</feature>
<evidence type="ECO:0000256" key="1">
    <source>
        <dbReference type="SAM" id="SignalP"/>
    </source>
</evidence>
<dbReference type="RefSeq" id="WP_130923774.1">
    <property type="nucleotide sequence ID" value="NZ_CP049835.1"/>
</dbReference>
<feature type="chain" id="PRO_5020902121" evidence="1">
    <location>
        <begin position="20"/>
        <end position="267"/>
    </location>
</feature>
<dbReference type="AlphaFoldDB" id="A0A4Q9BAD6"/>
<dbReference type="NCBIfam" id="TIGR04183">
    <property type="entry name" value="Por_Secre_tail"/>
    <property type="match status" value="1"/>
</dbReference>
<sequence length="267" mass="28474">MKILFITALAACISTAAFAQEKKEATVKIVINENGKERIIEKKFNDLDQVDAIVKKLSDSLEINVTSSGGKRKIVRVDVNKSHSRMSGHPGNVIIEQIEGGAEGGADKRVIIRRGGPGMAMAPGAPGANGGDANVMIFRGEEGPEGVEKEFNIQLDGPMGGPGMKMKGLKKLQKWAEDTGSKTIQGLSGKQNQPFNGKINVHFTAPTKGNVSIAVSDVNGKEIATETVKDFQGDYLGQIDLKKAAAGVYFLRVTQGNDGAVRRVEVK</sequence>
<name>A0A4Q9BAD6_9BACT</name>
<keyword evidence="1" id="KW-0732">Signal</keyword>
<dbReference type="InterPro" id="IPR026444">
    <property type="entry name" value="Secre_tail"/>
</dbReference>
<accession>A0A4Q9BAD6</accession>
<dbReference type="Pfam" id="PF18962">
    <property type="entry name" value="Por_Secre_tail"/>
    <property type="match status" value="1"/>
</dbReference>
<feature type="domain" description="Secretion system C-terminal sorting" evidence="2">
    <location>
        <begin position="194"/>
        <end position="263"/>
    </location>
</feature>
<reference evidence="3 4" key="1">
    <citation type="submission" date="2019-02" db="EMBL/GenBank/DDBJ databases">
        <title>Genome of a new Bacteroidetes strain.</title>
        <authorList>
            <person name="Pitt A."/>
        </authorList>
    </citation>
    <scope>NUCLEOTIDE SEQUENCE [LARGE SCALE GENOMIC DNA]</scope>
    <source>
        <strain evidence="3 4">103A-SOEBACH</strain>
    </source>
</reference>
<protein>
    <submittedName>
        <fullName evidence="3">T9SS type A sorting domain-containing protein</fullName>
    </submittedName>
</protein>
<dbReference type="Proteomes" id="UP000293583">
    <property type="component" value="Unassembled WGS sequence"/>
</dbReference>
<proteinExistence type="predicted"/>
<evidence type="ECO:0000313" key="4">
    <source>
        <dbReference type="Proteomes" id="UP000293583"/>
    </source>
</evidence>
<organism evidence="3 4">
    <name type="scientific">Aquirufa antheringensis</name>
    <dbReference type="NCBI Taxonomy" id="2516559"/>
    <lineage>
        <taxon>Bacteria</taxon>
        <taxon>Pseudomonadati</taxon>
        <taxon>Bacteroidota</taxon>
        <taxon>Cytophagia</taxon>
        <taxon>Cytophagales</taxon>
        <taxon>Flectobacillaceae</taxon>
        <taxon>Aquirufa</taxon>
    </lineage>
</organism>
<evidence type="ECO:0000313" key="3">
    <source>
        <dbReference type="EMBL" id="TBH72206.1"/>
    </source>
</evidence>
<gene>
    <name evidence="3" type="ORF">EWU20_10325</name>
</gene>